<accession>A0A4Q7IS22</accession>
<comment type="subcellular location">
    <subcellularLocation>
        <location evidence="1">Cell envelope</location>
    </subcellularLocation>
</comment>
<dbReference type="Gene3D" id="3.40.50.2300">
    <property type="match status" value="1"/>
</dbReference>
<comment type="caution">
    <text evidence="4">The sequence shown here is derived from an EMBL/GenBank/DDBJ whole genome shotgun (WGS) entry which is preliminary data.</text>
</comment>
<protein>
    <recommendedName>
        <fullName evidence="6">Periplasmic binding protein domain-containing protein</fullName>
    </recommendedName>
</protein>
<proteinExistence type="inferred from homology"/>
<dbReference type="GO" id="GO:0030313">
    <property type="term" value="C:cell envelope"/>
    <property type="evidence" value="ECO:0007669"/>
    <property type="project" value="UniProtKB-SubCell"/>
</dbReference>
<dbReference type="EMBL" id="PPSX01000020">
    <property type="protein sequence ID" value="RZQ53987.1"/>
    <property type="molecule type" value="Genomic_DNA"/>
</dbReference>
<reference evidence="4 5" key="1">
    <citation type="submission" date="2018-01" db="EMBL/GenBank/DDBJ databases">
        <title>Co-occurrence of chitin degradation, pigmentation and bioactivity in marine Pseudoalteromonas.</title>
        <authorList>
            <person name="Paulsen S."/>
            <person name="Gram L."/>
            <person name="Machado H."/>
        </authorList>
    </citation>
    <scope>NUCLEOTIDE SEQUENCE [LARGE SCALE GENOMIC DNA]</scope>
    <source>
        <strain evidence="4 5">S3898</strain>
    </source>
</reference>
<dbReference type="AlphaFoldDB" id="A0A4Q7IS22"/>
<dbReference type="Proteomes" id="UP000291338">
    <property type="component" value="Unassembled WGS sequence"/>
</dbReference>
<dbReference type="PANTHER" id="PTHR46847">
    <property type="entry name" value="D-ALLOSE-BINDING PERIPLASMIC PROTEIN-RELATED"/>
    <property type="match status" value="1"/>
</dbReference>
<name>A0A4Q7IS22_9GAMM</name>
<evidence type="ECO:0008006" key="6">
    <source>
        <dbReference type="Google" id="ProtNLM"/>
    </source>
</evidence>
<organism evidence="4 5">
    <name type="scientific">Pseudoalteromonas phenolica</name>
    <dbReference type="NCBI Taxonomy" id="161398"/>
    <lineage>
        <taxon>Bacteria</taxon>
        <taxon>Pseudomonadati</taxon>
        <taxon>Pseudomonadota</taxon>
        <taxon>Gammaproteobacteria</taxon>
        <taxon>Alteromonadales</taxon>
        <taxon>Pseudoalteromonadaceae</taxon>
        <taxon>Pseudoalteromonas</taxon>
    </lineage>
</organism>
<dbReference type="InterPro" id="IPR028082">
    <property type="entry name" value="Peripla_BP_I"/>
</dbReference>
<keyword evidence="3" id="KW-0732">Signal</keyword>
<dbReference type="SUPFAM" id="SSF53822">
    <property type="entry name" value="Periplasmic binding protein-like I"/>
    <property type="match status" value="1"/>
</dbReference>
<evidence type="ECO:0000313" key="5">
    <source>
        <dbReference type="Proteomes" id="UP000291338"/>
    </source>
</evidence>
<sequence length="174" mass="20205">MDYFRANNIEVAQQVYASWSKEQATEQTKGLINRHSNISIIWAASDLMAISAQDACNFYCSENQKVSIERFDWLSLSLEKIASGELNASVGGQFMMGAWALVSLYDYQNKHPYWLKHKNLLIPMGVINQDNVKSYQWMEENPNWRVINYKATSLVLNKQDEYQLDLIPKIWKKS</sequence>
<evidence type="ECO:0000256" key="2">
    <source>
        <dbReference type="ARBA" id="ARBA00007639"/>
    </source>
</evidence>
<evidence type="ECO:0000256" key="1">
    <source>
        <dbReference type="ARBA" id="ARBA00004196"/>
    </source>
</evidence>
<dbReference type="PANTHER" id="PTHR46847:SF2">
    <property type="entry name" value="ABC TRANSPORTER SUGAR-BINDING PROTEIN"/>
    <property type="match status" value="1"/>
</dbReference>
<comment type="similarity">
    <text evidence="2">Belongs to the bacterial solute-binding protein 2 family.</text>
</comment>
<dbReference type="RefSeq" id="WP_130254839.1">
    <property type="nucleotide sequence ID" value="NZ_PPSX01000020.1"/>
</dbReference>
<evidence type="ECO:0000256" key="3">
    <source>
        <dbReference type="ARBA" id="ARBA00022729"/>
    </source>
</evidence>
<evidence type="ECO:0000313" key="4">
    <source>
        <dbReference type="EMBL" id="RZQ53987.1"/>
    </source>
</evidence>
<gene>
    <name evidence="4" type="ORF">C1E23_06695</name>
</gene>